<organism evidence="2 3">
    <name type="scientific">Chironomus riparius</name>
    <dbReference type="NCBI Taxonomy" id="315576"/>
    <lineage>
        <taxon>Eukaryota</taxon>
        <taxon>Metazoa</taxon>
        <taxon>Ecdysozoa</taxon>
        <taxon>Arthropoda</taxon>
        <taxon>Hexapoda</taxon>
        <taxon>Insecta</taxon>
        <taxon>Pterygota</taxon>
        <taxon>Neoptera</taxon>
        <taxon>Endopterygota</taxon>
        <taxon>Diptera</taxon>
        <taxon>Nematocera</taxon>
        <taxon>Chironomoidea</taxon>
        <taxon>Chironomidae</taxon>
        <taxon>Chironominae</taxon>
        <taxon>Chironomus</taxon>
    </lineage>
</organism>
<feature type="signal peptide" evidence="1">
    <location>
        <begin position="1"/>
        <end position="23"/>
    </location>
</feature>
<keyword evidence="3" id="KW-1185">Reference proteome</keyword>
<sequence length="247" mass="26814">MILKAAMCLCFIMFTAHLIGIEGFGGKPKQDKCYNHNNKLLSLLNLLCNSTQNSSITVRDACYGCFFRVGVLTPGAALLNQLSQCSNIYLANTSYAGCASQLATIVSGVRPTTAPTYPFLCYTGYCEFVRCVRRINANVLVDNCLIENSNRNLTTQQDRVNYYTNITACILARSRCNAYNPITGELQSGNNLSPLLHFQSGVLSNALQITTSGDIRIVSFSQKVGVSGLFCATQTSLDQAGYGVTTC</sequence>
<feature type="chain" id="PRO_5040381836" description="Salivary protein" evidence="1">
    <location>
        <begin position="24"/>
        <end position="247"/>
    </location>
</feature>
<dbReference type="EMBL" id="OU895878">
    <property type="protein sequence ID" value="CAG9801821.1"/>
    <property type="molecule type" value="Genomic_DNA"/>
</dbReference>
<evidence type="ECO:0008006" key="4">
    <source>
        <dbReference type="Google" id="ProtNLM"/>
    </source>
</evidence>
<dbReference type="OrthoDB" id="6752508at2759"/>
<reference evidence="2" key="2">
    <citation type="submission" date="2022-10" db="EMBL/GenBank/DDBJ databases">
        <authorList>
            <consortium name="ENA_rothamsted_submissions"/>
            <consortium name="culmorum"/>
            <person name="King R."/>
        </authorList>
    </citation>
    <scope>NUCLEOTIDE SEQUENCE</scope>
</reference>
<protein>
    <recommendedName>
        <fullName evidence="4">Salivary protein</fullName>
    </recommendedName>
</protein>
<proteinExistence type="predicted"/>
<gene>
    <name evidence="2" type="ORF">CHIRRI_LOCUS4742</name>
</gene>
<evidence type="ECO:0000313" key="2">
    <source>
        <dbReference type="EMBL" id="CAG9801821.1"/>
    </source>
</evidence>
<keyword evidence="1" id="KW-0732">Signal</keyword>
<dbReference type="Proteomes" id="UP001153620">
    <property type="component" value="Chromosome 2"/>
</dbReference>
<evidence type="ECO:0000256" key="1">
    <source>
        <dbReference type="SAM" id="SignalP"/>
    </source>
</evidence>
<name>A0A9N9RR23_9DIPT</name>
<accession>A0A9N9RR23</accession>
<reference evidence="2" key="1">
    <citation type="submission" date="2022-01" db="EMBL/GenBank/DDBJ databases">
        <authorList>
            <person name="King R."/>
        </authorList>
    </citation>
    <scope>NUCLEOTIDE SEQUENCE</scope>
</reference>
<dbReference type="AlphaFoldDB" id="A0A9N9RR23"/>
<evidence type="ECO:0000313" key="3">
    <source>
        <dbReference type="Proteomes" id="UP001153620"/>
    </source>
</evidence>